<dbReference type="RefSeq" id="WP_092092837.1">
    <property type="nucleotide sequence ID" value="NZ_FOQE01000024.1"/>
</dbReference>
<dbReference type="Proteomes" id="UP000198668">
    <property type="component" value="Unassembled WGS sequence"/>
</dbReference>
<dbReference type="AlphaFoldDB" id="A0A1I3CWC4"/>
<keyword evidence="8" id="KW-1185">Reference proteome</keyword>
<dbReference type="PANTHER" id="PTHR47891">
    <property type="entry name" value="TRANSPORTER-RELATED"/>
    <property type="match status" value="1"/>
</dbReference>
<gene>
    <name evidence="7" type="ORF">SAMN04489868_12427</name>
</gene>
<dbReference type="Gene3D" id="3.30.460.20">
    <property type="entry name" value="CorA soluble domain-like"/>
    <property type="match status" value="1"/>
</dbReference>
<protein>
    <submittedName>
        <fullName evidence="7">Magnesium transporter</fullName>
    </submittedName>
</protein>
<keyword evidence="4 6" id="KW-1133">Transmembrane helix</keyword>
<evidence type="ECO:0000256" key="5">
    <source>
        <dbReference type="ARBA" id="ARBA00023136"/>
    </source>
</evidence>
<dbReference type="SUPFAM" id="SSF143865">
    <property type="entry name" value="CorA soluble domain-like"/>
    <property type="match status" value="1"/>
</dbReference>
<evidence type="ECO:0000256" key="2">
    <source>
        <dbReference type="ARBA" id="ARBA00009765"/>
    </source>
</evidence>
<feature type="transmembrane region" description="Helical" evidence="6">
    <location>
        <begin position="294"/>
        <end position="314"/>
    </location>
</feature>
<sequence>MIKAYAVDENNRIQQVENRKEDHVKWIHITQSNEKELKMIADEYHFPIDYLSSAFDSDEVARYENVENLDESAWRLLILLFPIKVIGKSGLVEYVTRPLSIITSKGILITASLSTPHYIQDIIDNFLDHPVDIQDHVQFTLHVAMNIADRYIYCLKEINHATELLEINISRSSDSNQLLKMMELQKSLVYFDTAINTNHPVISKLQETEYFISNEKSKELLRDVRVQNMQAENMIRQTLKLLGQISDTFSSVISNNLNNTMKFLTSVTIVMTIPSLVGALWGMNVPVPWQKNGAGFLITMTIIILLSILTTYWLKKKDYF</sequence>
<dbReference type="InterPro" id="IPR002523">
    <property type="entry name" value="MgTranspt_CorA/ZnTranspt_ZntB"/>
</dbReference>
<evidence type="ECO:0000256" key="1">
    <source>
        <dbReference type="ARBA" id="ARBA00004141"/>
    </source>
</evidence>
<keyword evidence="5 6" id="KW-0472">Membrane</keyword>
<dbReference type="InterPro" id="IPR045863">
    <property type="entry name" value="CorA_TM1_TM2"/>
</dbReference>
<evidence type="ECO:0000256" key="6">
    <source>
        <dbReference type="SAM" id="Phobius"/>
    </source>
</evidence>
<accession>A0A1I3CWC4</accession>
<feature type="transmembrane region" description="Helical" evidence="6">
    <location>
        <begin position="263"/>
        <end position="282"/>
    </location>
</feature>
<keyword evidence="3 6" id="KW-0812">Transmembrane</keyword>
<evidence type="ECO:0000256" key="3">
    <source>
        <dbReference type="ARBA" id="ARBA00022692"/>
    </source>
</evidence>
<dbReference type="PANTHER" id="PTHR47891:SF2">
    <property type="entry name" value="MAGNESIUM AND COBALT TRANSPORTER"/>
    <property type="match status" value="1"/>
</dbReference>
<comment type="similarity">
    <text evidence="2">Belongs to the CorA metal ion transporter (MIT) (TC 1.A.35) family.</text>
</comment>
<dbReference type="EMBL" id="FOQE01000024">
    <property type="protein sequence ID" value="SFH78854.1"/>
    <property type="molecule type" value="Genomic_DNA"/>
</dbReference>
<dbReference type="OrthoDB" id="9803416at2"/>
<dbReference type="Gene3D" id="1.20.58.340">
    <property type="entry name" value="Magnesium transport protein CorA, transmembrane region"/>
    <property type="match status" value="2"/>
</dbReference>
<evidence type="ECO:0000313" key="8">
    <source>
        <dbReference type="Proteomes" id="UP000198668"/>
    </source>
</evidence>
<dbReference type="Pfam" id="PF01544">
    <property type="entry name" value="CorA"/>
    <property type="match status" value="1"/>
</dbReference>
<evidence type="ECO:0000256" key="4">
    <source>
        <dbReference type="ARBA" id="ARBA00022989"/>
    </source>
</evidence>
<dbReference type="CDD" id="cd12827">
    <property type="entry name" value="EcCorA_ZntB-like_u2"/>
    <property type="match status" value="1"/>
</dbReference>
<reference evidence="7 8" key="1">
    <citation type="submission" date="2016-10" db="EMBL/GenBank/DDBJ databases">
        <authorList>
            <person name="de Groot N.N."/>
        </authorList>
    </citation>
    <scope>NUCLEOTIDE SEQUENCE [LARGE SCALE GENOMIC DNA]</scope>
    <source>
        <strain evidence="7 8">DSM 27630</strain>
    </source>
</reference>
<dbReference type="InterPro" id="IPR045861">
    <property type="entry name" value="CorA_cytoplasmic_dom"/>
</dbReference>
<name>A0A1I3CWC4_9LACT</name>
<proteinExistence type="inferred from homology"/>
<dbReference type="GO" id="GO:0046873">
    <property type="term" value="F:metal ion transmembrane transporter activity"/>
    <property type="evidence" value="ECO:0007669"/>
    <property type="project" value="InterPro"/>
</dbReference>
<dbReference type="InterPro" id="IPR047199">
    <property type="entry name" value="CorA-like"/>
</dbReference>
<dbReference type="GO" id="GO:0016020">
    <property type="term" value="C:membrane"/>
    <property type="evidence" value="ECO:0007669"/>
    <property type="project" value="UniProtKB-SubCell"/>
</dbReference>
<organism evidence="7 8">
    <name type="scientific">Pisciglobus halotolerans</name>
    <dbReference type="NCBI Taxonomy" id="745365"/>
    <lineage>
        <taxon>Bacteria</taxon>
        <taxon>Bacillati</taxon>
        <taxon>Bacillota</taxon>
        <taxon>Bacilli</taxon>
        <taxon>Lactobacillales</taxon>
        <taxon>Carnobacteriaceae</taxon>
    </lineage>
</organism>
<evidence type="ECO:0000313" key="7">
    <source>
        <dbReference type="EMBL" id="SFH78854.1"/>
    </source>
</evidence>
<dbReference type="SUPFAM" id="SSF144083">
    <property type="entry name" value="Magnesium transport protein CorA, transmembrane region"/>
    <property type="match status" value="1"/>
</dbReference>
<comment type="subcellular location">
    <subcellularLocation>
        <location evidence="1">Membrane</location>
        <topology evidence="1">Multi-pass membrane protein</topology>
    </subcellularLocation>
</comment>